<proteinExistence type="predicted"/>
<dbReference type="Proteomes" id="UP000799444">
    <property type="component" value="Unassembled WGS sequence"/>
</dbReference>
<dbReference type="GO" id="GO:0051764">
    <property type="term" value="P:actin crosslink formation"/>
    <property type="evidence" value="ECO:0007669"/>
    <property type="project" value="TreeGrafter"/>
</dbReference>
<dbReference type="PROSITE" id="PS50002">
    <property type="entry name" value="SH3"/>
    <property type="match status" value="1"/>
</dbReference>
<evidence type="ECO:0000259" key="3">
    <source>
        <dbReference type="PROSITE" id="PS50002"/>
    </source>
</evidence>
<dbReference type="CDD" id="cd00174">
    <property type="entry name" value="SH3"/>
    <property type="match status" value="1"/>
</dbReference>
<sequence length="118" mass="13082">MVAFRIYRTSRSPGVASPKITQFVSDVPASFLLCTFAPAQMTDTPRPQPRPVRVKAIHAFETEVSTELALKPGDIIEVMDIGDESGWIWGKNILTGELGWFPLTFTEDIDVEAGRESQ</sequence>
<dbReference type="InterPro" id="IPR027681">
    <property type="entry name" value="IRSp53/IRTKS/Pinkbar"/>
</dbReference>
<dbReference type="EMBL" id="ML996222">
    <property type="protein sequence ID" value="KAF2730235.1"/>
    <property type="molecule type" value="Genomic_DNA"/>
</dbReference>
<dbReference type="GO" id="GO:0030838">
    <property type="term" value="P:positive regulation of actin filament polymerization"/>
    <property type="evidence" value="ECO:0007669"/>
    <property type="project" value="TreeGrafter"/>
</dbReference>
<evidence type="ECO:0000256" key="2">
    <source>
        <dbReference type="PROSITE-ProRule" id="PRU00192"/>
    </source>
</evidence>
<evidence type="ECO:0000313" key="5">
    <source>
        <dbReference type="Proteomes" id="UP000799444"/>
    </source>
</evidence>
<dbReference type="GO" id="GO:0005829">
    <property type="term" value="C:cytosol"/>
    <property type="evidence" value="ECO:0007669"/>
    <property type="project" value="TreeGrafter"/>
</dbReference>
<dbReference type="PANTHER" id="PTHR14206:SF7">
    <property type="entry name" value="INSULIN RECEPTOR SUBSTRATE 53 KDA, ISOFORM A"/>
    <property type="match status" value="1"/>
</dbReference>
<dbReference type="GO" id="GO:0005654">
    <property type="term" value="C:nucleoplasm"/>
    <property type="evidence" value="ECO:0007669"/>
    <property type="project" value="TreeGrafter"/>
</dbReference>
<reference evidence="4" key="1">
    <citation type="journal article" date="2020" name="Stud. Mycol.">
        <title>101 Dothideomycetes genomes: a test case for predicting lifestyles and emergence of pathogens.</title>
        <authorList>
            <person name="Haridas S."/>
            <person name="Albert R."/>
            <person name="Binder M."/>
            <person name="Bloem J."/>
            <person name="Labutti K."/>
            <person name="Salamov A."/>
            <person name="Andreopoulos B."/>
            <person name="Baker S."/>
            <person name="Barry K."/>
            <person name="Bills G."/>
            <person name="Bluhm B."/>
            <person name="Cannon C."/>
            <person name="Castanera R."/>
            <person name="Culley D."/>
            <person name="Daum C."/>
            <person name="Ezra D."/>
            <person name="Gonzalez J."/>
            <person name="Henrissat B."/>
            <person name="Kuo A."/>
            <person name="Liang C."/>
            <person name="Lipzen A."/>
            <person name="Lutzoni F."/>
            <person name="Magnuson J."/>
            <person name="Mondo S."/>
            <person name="Nolan M."/>
            <person name="Ohm R."/>
            <person name="Pangilinan J."/>
            <person name="Park H.-J."/>
            <person name="Ramirez L."/>
            <person name="Alfaro M."/>
            <person name="Sun H."/>
            <person name="Tritt A."/>
            <person name="Yoshinaga Y."/>
            <person name="Zwiers L.-H."/>
            <person name="Turgeon B."/>
            <person name="Goodwin S."/>
            <person name="Spatafora J."/>
            <person name="Crous P."/>
            <person name="Grigoriev I."/>
        </authorList>
    </citation>
    <scope>NUCLEOTIDE SEQUENCE</scope>
    <source>
        <strain evidence="4">CBS 125425</strain>
    </source>
</reference>
<evidence type="ECO:0000313" key="4">
    <source>
        <dbReference type="EMBL" id="KAF2730235.1"/>
    </source>
</evidence>
<protein>
    <recommendedName>
        <fullName evidence="3">SH3 domain-containing protein</fullName>
    </recommendedName>
</protein>
<dbReference type="InterPro" id="IPR001452">
    <property type="entry name" value="SH3_domain"/>
</dbReference>
<comment type="caution">
    <text evidence="4">The sequence shown here is derived from an EMBL/GenBank/DDBJ whole genome shotgun (WGS) entry which is preliminary data.</text>
</comment>
<keyword evidence="5" id="KW-1185">Reference proteome</keyword>
<dbReference type="GO" id="GO:0051017">
    <property type="term" value="P:actin filament bundle assembly"/>
    <property type="evidence" value="ECO:0007669"/>
    <property type="project" value="TreeGrafter"/>
</dbReference>
<dbReference type="AlphaFoldDB" id="A0A9P4QPQ8"/>
<dbReference type="PANTHER" id="PTHR14206">
    <property type="entry name" value="BRAIN-SPECIFIC ANGIOGENESIS INHIBITOR 1-ASSOCIATED PROTEIN 2"/>
    <property type="match status" value="1"/>
</dbReference>
<accession>A0A9P4QPQ8</accession>
<dbReference type="SUPFAM" id="SSF50044">
    <property type="entry name" value="SH3-domain"/>
    <property type="match status" value="1"/>
</dbReference>
<dbReference type="OrthoDB" id="19092at2759"/>
<gene>
    <name evidence="4" type="ORF">EJ04DRAFT_567896</name>
</gene>
<dbReference type="SMART" id="SM00326">
    <property type="entry name" value="SH3"/>
    <property type="match status" value="1"/>
</dbReference>
<name>A0A9P4QPQ8_9PLEO</name>
<dbReference type="Gene3D" id="2.30.30.40">
    <property type="entry name" value="SH3 Domains"/>
    <property type="match status" value="1"/>
</dbReference>
<feature type="domain" description="SH3" evidence="3">
    <location>
        <begin position="49"/>
        <end position="111"/>
    </location>
</feature>
<keyword evidence="1 2" id="KW-0728">SH3 domain</keyword>
<organism evidence="4 5">
    <name type="scientific">Polyplosphaeria fusca</name>
    <dbReference type="NCBI Taxonomy" id="682080"/>
    <lineage>
        <taxon>Eukaryota</taxon>
        <taxon>Fungi</taxon>
        <taxon>Dikarya</taxon>
        <taxon>Ascomycota</taxon>
        <taxon>Pezizomycotina</taxon>
        <taxon>Dothideomycetes</taxon>
        <taxon>Pleosporomycetidae</taxon>
        <taxon>Pleosporales</taxon>
        <taxon>Tetraplosphaeriaceae</taxon>
        <taxon>Polyplosphaeria</taxon>
    </lineage>
</organism>
<evidence type="ECO:0000256" key="1">
    <source>
        <dbReference type="ARBA" id="ARBA00022443"/>
    </source>
</evidence>
<dbReference type="InterPro" id="IPR036028">
    <property type="entry name" value="SH3-like_dom_sf"/>
</dbReference>
<dbReference type="Pfam" id="PF00018">
    <property type="entry name" value="SH3_1"/>
    <property type="match status" value="1"/>
</dbReference>